<dbReference type="Pfam" id="PF14322">
    <property type="entry name" value="SusD-like_3"/>
    <property type="match status" value="1"/>
</dbReference>
<dbReference type="GO" id="GO:0009279">
    <property type="term" value="C:cell outer membrane"/>
    <property type="evidence" value="ECO:0007669"/>
    <property type="project" value="UniProtKB-SubCell"/>
</dbReference>
<keyword evidence="3" id="KW-0732">Signal</keyword>
<evidence type="ECO:0000259" key="8">
    <source>
        <dbReference type="Pfam" id="PF14322"/>
    </source>
</evidence>
<feature type="domain" description="RagB/SusD" evidence="7">
    <location>
        <begin position="343"/>
        <end position="601"/>
    </location>
</feature>
<evidence type="ECO:0000256" key="1">
    <source>
        <dbReference type="ARBA" id="ARBA00004442"/>
    </source>
</evidence>
<dbReference type="OrthoDB" id="5694214at2"/>
<dbReference type="InterPro" id="IPR033985">
    <property type="entry name" value="SusD-like_N"/>
</dbReference>
<evidence type="ECO:0000256" key="4">
    <source>
        <dbReference type="ARBA" id="ARBA00023136"/>
    </source>
</evidence>
<keyword evidence="4" id="KW-0472">Membrane</keyword>
<name>A0A3S3SXK3_9SPHI</name>
<gene>
    <name evidence="9" type="ORF">DPV69_06320</name>
</gene>
<dbReference type="RefSeq" id="WP_113646425.1">
    <property type="nucleotide sequence ID" value="NZ_QMHN01000001.1"/>
</dbReference>
<comment type="subcellular location">
    <subcellularLocation>
        <location evidence="1">Cell outer membrane</location>
    </subcellularLocation>
</comment>
<protein>
    <submittedName>
        <fullName evidence="9">RagB/SusD family nutrient uptake outer membrane protein</fullName>
    </submittedName>
</protein>
<dbReference type="InterPro" id="IPR011990">
    <property type="entry name" value="TPR-like_helical_dom_sf"/>
</dbReference>
<proteinExistence type="inferred from homology"/>
<evidence type="ECO:0000256" key="5">
    <source>
        <dbReference type="ARBA" id="ARBA00023237"/>
    </source>
</evidence>
<keyword evidence="5" id="KW-0998">Cell outer membrane</keyword>
<dbReference type="Pfam" id="PF07980">
    <property type="entry name" value="SusD_RagB"/>
    <property type="match status" value="1"/>
</dbReference>
<evidence type="ECO:0000259" key="7">
    <source>
        <dbReference type="Pfam" id="PF07980"/>
    </source>
</evidence>
<evidence type="ECO:0000313" key="10">
    <source>
        <dbReference type="Proteomes" id="UP000284120"/>
    </source>
</evidence>
<dbReference type="Gene3D" id="1.25.40.390">
    <property type="match status" value="1"/>
</dbReference>
<evidence type="ECO:0000256" key="6">
    <source>
        <dbReference type="SAM" id="MobiDB-lite"/>
    </source>
</evidence>
<evidence type="ECO:0000256" key="2">
    <source>
        <dbReference type="ARBA" id="ARBA00006275"/>
    </source>
</evidence>
<dbReference type="EMBL" id="SAYW01000001">
    <property type="protein sequence ID" value="RWU10941.1"/>
    <property type="molecule type" value="Genomic_DNA"/>
</dbReference>
<dbReference type="SUPFAM" id="SSF48452">
    <property type="entry name" value="TPR-like"/>
    <property type="match status" value="1"/>
</dbReference>
<reference evidence="9 10" key="1">
    <citation type="submission" date="2018-06" db="EMBL/GenBank/DDBJ databases">
        <title>Pedobacter endophyticus sp. nov., an endophytic bacterium isolated from a leaf of Triticum aestivum.</title>
        <authorList>
            <person name="Zhang L."/>
        </authorList>
    </citation>
    <scope>NUCLEOTIDE SEQUENCE [LARGE SCALE GENOMIC DNA]</scope>
    <source>
        <strain evidence="9 10">CM134L-2</strain>
    </source>
</reference>
<dbReference type="PROSITE" id="PS51257">
    <property type="entry name" value="PROKAR_LIPOPROTEIN"/>
    <property type="match status" value="1"/>
</dbReference>
<evidence type="ECO:0000313" key="9">
    <source>
        <dbReference type="EMBL" id="RWU10941.1"/>
    </source>
</evidence>
<feature type="domain" description="SusD-like N-terminal" evidence="8">
    <location>
        <begin position="114"/>
        <end position="239"/>
    </location>
</feature>
<comment type="similarity">
    <text evidence="2">Belongs to the SusD family.</text>
</comment>
<organism evidence="9 10">
    <name type="scientific">Pedobacter chitinilyticus</name>
    <dbReference type="NCBI Taxonomy" id="2233776"/>
    <lineage>
        <taxon>Bacteria</taxon>
        <taxon>Pseudomonadati</taxon>
        <taxon>Bacteroidota</taxon>
        <taxon>Sphingobacteriia</taxon>
        <taxon>Sphingobacteriales</taxon>
        <taxon>Sphingobacteriaceae</taxon>
        <taxon>Pedobacter</taxon>
    </lineage>
</organism>
<accession>A0A3S3SXK3</accession>
<dbReference type="InterPro" id="IPR012944">
    <property type="entry name" value="SusD_RagB_dom"/>
</dbReference>
<dbReference type="Proteomes" id="UP000284120">
    <property type="component" value="Unassembled WGS sequence"/>
</dbReference>
<keyword evidence="10" id="KW-1185">Reference proteome</keyword>
<feature type="region of interest" description="Disordered" evidence="6">
    <location>
        <begin position="360"/>
        <end position="380"/>
    </location>
</feature>
<sequence length="601" mass="66654">MKRKIYSSLFIIVAVALIYSCKKTDILDGKLNSELNEETTFADSTRTSNYLFGVYSDIFFEFSSRYYNSGNGSGITAGTAEACDEGNHRLFGATQPFVVIYTGSLAPVVSSGSNQNPYTVAYDKSYANIRRANIFLANVDRSPISAALKKQTKAEARFLRAWYYSILIKHFGGVPLLADKVFKPADLIDLTRNSYEECVNYIVSELDAITPDLPANYNAQNYGRVTSVACKALKSRILLFAASPLFNGGNIGKTEAQKKVVGYAAFDATRWTKAATAAKEALDFATANGYELYEDNSIPGLGFGKVFTMRVNKEFLLNGMAAGSKTLEGALLPVSRGVTTPQAMPSQNLVDAFGTINGKPTETDLKSPSNPTGFDPANPYVNRDPRLNYTVIYNQMLWFNNATGNKQPVNTYIGVQDGWSVNGSAGLTYATGYFWRKMMDDGTANNGGPTLQRTWGLIRLAEVMLNYAEAANEDNNITAAYDQLKLLRKRAGILIGTDGNYGLKPNMTKDEMRLVIQNERMVELAYEGHRFFDVRRWKLAMEKFNFTMMGMQITRTGTTYTYNKVPITNNANRVFKEANYFFPIAQSEISRVPALIQNPGY</sequence>
<dbReference type="AlphaFoldDB" id="A0A3S3SXK3"/>
<comment type="caution">
    <text evidence="9">The sequence shown here is derived from an EMBL/GenBank/DDBJ whole genome shotgun (WGS) entry which is preliminary data.</text>
</comment>
<evidence type="ECO:0000256" key="3">
    <source>
        <dbReference type="ARBA" id="ARBA00022729"/>
    </source>
</evidence>